<keyword evidence="3" id="KW-1185">Reference proteome</keyword>
<evidence type="ECO:0000313" key="3">
    <source>
        <dbReference type="Proteomes" id="UP000305674"/>
    </source>
</evidence>
<name>A0A4V5NV65_9GAMM</name>
<dbReference type="OrthoDB" id="6474234at2"/>
<dbReference type="GO" id="GO:0009279">
    <property type="term" value="C:cell outer membrane"/>
    <property type="evidence" value="ECO:0007669"/>
    <property type="project" value="InterPro"/>
</dbReference>
<dbReference type="AlphaFoldDB" id="A0A4V5NV65"/>
<comment type="caution">
    <text evidence="2">The sequence shown here is derived from an EMBL/GenBank/DDBJ whole genome shotgun (WGS) entry which is preliminary data.</text>
</comment>
<dbReference type="Pfam" id="PF03502">
    <property type="entry name" value="Channel_Tsx"/>
    <property type="match status" value="1"/>
</dbReference>
<keyword evidence="1" id="KW-0732">Signal</keyword>
<dbReference type="Proteomes" id="UP000305674">
    <property type="component" value="Unassembled WGS sequence"/>
</dbReference>
<organism evidence="2 3">
    <name type="scientific">Ferrimonas sediminicola</name>
    <dbReference type="NCBI Taxonomy" id="2569538"/>
    <lineage>
        <taxon>Bacteria</taxon>
        <taxon>Pseudomonadati</taxon>
        <taxon>Pseudomonadota</taxon>
        <taxon>Gammaproteobacteria</taxon>
        <taxon>Alteromonadales</taxon>
        <taxon>Ferrimonadaceae</taxon>
        <taxon>Ferrimonas</taxon>
    </lineage>
</organism>
<feature type="signal peptide" evidence="1">
    <location>
        <begin position="1"/>
        <end position="22"/>
    </location>
</feature>
<accession>A0A4V5NV65</accession>
<evidence type="ECO:0000256" key="1">
    <source>
        <dbReference type="SAM" id="SignalP"/>
    </source>
</evidence>
<proteinExistence type="predicted"/>
<evidence type="ECO:0000313" key="2">
    <source>
        <dbReference type="EMBL" id="TKB49224.1"/>
    </source>
</evidence>
<feature type="chain" id="PRO_5020526714" description="Nucleoside-specific channel-forming protein, Tsx" evidence="1">
    <location>
        <begin position="23"/>
        <end position="253"/>
    </location>
</feature>
<gene>
    <name evidence="2" type="ORF">FCL40_07750</name>
</gene>
<protein>
    <recommendedName>
        <fullName evidence="4">Nucleoside-specific channel-forming protein, Tsx</fullName>
    </recommendedName>
</protein>
<evidence type="ECO:0008006" key="4">
    <source>
        <dbReference type="Google" id="ProtNLM"/>
    </source>
</evidence>
<sequence>MTMKTRVCAVAMALLTSIPAQAAMLAVETGVMDWGSQAESHFGKGKSENEFVTIKGATGSAFGDLYGHFKLEDFTDSEMLGSEINLVGQINIGDSDWNWYGQVFNKQKPVWSETNTTLGISHDKTWGNGLYTQVALAGHIVTSDYAHFTKASGERFDANGFNGGYLWLCATRDLELAGHDLTLGWWQEHFFGRGDDYLMVSGDTKDHGFNGQLTLRYHIGAGLSASLQYRYAENNLGKEGFHDGLFYALQYNF</sequence>
<reference evidence="2 3" key="1">
    <citation type="submission" date="2019-04" db="EMBL/GenBank/DDBJ databases">
        <authorList>
            <person name="Hwang J.C."/>
        </authorList>
    </citation>
    <scope>NUCLEOTIDE SEQUENCE [LARGE SCALE GENOMIC DNA]</scope>
    <source>
        <strain evidence="2 3">IMCC35001</strain>
    </source>
</reference>
<dbReference type="EMBL" id="SWCI01000004">
    <property type="protein sequence ID" value="TKB49224.1"/>
    <property type="molecule type" value="Genomic_DNA"/>
</dbReference>
<dbReference type="InterPro" id="IPR018013">
    <property type="entry name" value="Channel_Tsx-like"/>
</dbReference>